<dbReference type="EMBL" id="BAABGX010000001">
    <property type="protein sequence ID" value="GAA4301374.1"/>
    <property type="molecule type" value="Genomic_DNA"/>
</dbReference>
<sequence length="146" mass="15918">MRPTYRHILLLLLAFSVLTGSVGIAATQRFCAMMGMEISPAKAEKMEEMGCCQKKAQANKSCEAAAAQVEKEDCCTASITYHKLDNLALKLSDKVVFYTLLPALTSSYIVPPTFVLVASSSWPSFTDASPPLAGRDLLTRLRILNI</sequence>
<proteinExistence type="predicted"/>
<organism evidence="1 2">
    <name type="scientific">Nibribacter koreensis</name>
    <dbReference type="NCBI Taxonomy" id="1084519"/>
    <lineage>
        <taxon>Bacteria</taxon>
        <taxon>Pseudomonadati</taxon>
        <taxon>Bacteroidota</taxon>
        <taxon>Cytophagia</taxon>
        <taxon>Cytophagales</taxon>
        <taxon>Hymenobacteraceae</taxon>
        <taxon>Nibribacter</taxon>
    </lineage>
</organism>
<dbReference type="InterPro" id="IPR058060">
    <property type="entry name" value="HYC_CC_PP"/>
</dbReference>
<keyword evidence="2" id="KW-1185">Reference proteome</keyword>
<gene>
    <name evidence="1" type="ORF">GCM10023183_12430</name>
</gene>
<dbReference type="NCBIfam" id="NF047658">
    <property type="entry name" value="HYC_CC_PP"/>
    <property type="match status" value="1"/>
</dbReference>
<dbReference type="Proteomes" id="UP001501844">
    <property type="component" value="Unassembled WGS sequence"/>
</dbReference>
<name>A0ABP8FDR6_9BACT</name>
<evidence type="ECO:0000313" key="2">
    <source>
        <dbReference type="Proteomes" id="UP001501844"/>
    </source>
</evidence>
<reference evidence="2" key="1">
    <citation type="journal article" date="2019" name="Int. J. Syst. Evol. Microbiol.">
        <title>The Global Catalogue of Microorganisms (GCM) 10K type strain sequencing project: providing services to taxonomists for standard genome sequencing and annotation.</title>
        <authorList>
            <consortium name="The Broad Institute Genomics Platform"/>
            <consortium name="The Broad Institute Genome Sequencing Center for Infectious Disease"/>
            <person name="Wu L."/>
            <person name="Ma J."/>
        </authorList>
    </citation>
    <scope>NUCLEOTIDE SEQUENCE [LARGE SCALE GENOMIC DNA]</scope>
    <source>
        <strain evidence="2">JCM 17917</strain>
    </source>
</reference>
<comment type="caution">
    <text evidence="1">The sequence shown here is derived from an EMBL/GenBank/DDBJ whole genome shotgun (WGS) entry which is preliminary data.</text>
</comment>
<evidence type="ECO:0000313" key="1">
    <source>
        <dbReference type="EMBL" id="GAA4301374.1"/>
    </source>
</evidence>
<protein>
    <submittedName>
        <fullName evidence="1">Uncharacterized protein</fullName>
    </submittedName>
</protein>
<dbReference type="RefSeq" id="WP_345163699.1">
    <property type="nucleotide sequence ID" value="NZ_BAABGX010000001.1"/>
</dbReference>
<accession>A0ABP8FDR6</accession>